<keyword evidence="2" id="KW-1185">Reference proteome</keyword>
<name>A0AAV3PGQ0_LITER</name>
<gene>
    <name evidence="1" type="ORF">LIER_09730</name>
</gene>
<organism evidence="1 2">
    <name type="scientific">Lithospermum erythrorhizon</name>
    <name type="common">Purple gromwell</name>
    <name type="synonym">Lithospermum officinale var. erythrorhizon</name>
    <dbReference type="NCBI Taxonomy" id="34254"/>
    <lineage>
        <taxon>Eukaryota</taxon>
        <taxon>Viridiplantae</taxon>
        <taxon>Streptophyta</taxon>
        <taxon>Embryophyta</taxon>
        <taxon>Tracheophyta</taxon>
        <taxon>Spermatophyta</taxon>
        <taxon>Magnoliopsida</taxon>
        <taxon>eudicotyledons</taxon>
        <taxon>Gunneridae</taxon>
        <taxon>Pentapetalae</taxon>
        <taxon>asterids</taxon>
        <taxon>lamiids</taxon>
        <taxon>Boraginales</taxon>
        <taxon>Boraginaceae</taxon>
        <taxon>Boraginoideae</taxon>
        <taxon>Lithospermeae</taxon>
        <taxon>Lithospermum</taxon>
    </lineage>
</organism>
<dbReference type="Proteomes" id="UP001454036">
    <property type="component" value="Unassembled WGS sequence"/>
</dbReference>
<sequence>MADREPIKPPPPPKGGIECSLNAGNVKSNTAISFAQIVQSRSSKSLDPSCFSLKPISIYSLSQFTVENPRWFLKRQRNNLYWINFHMCSWGNFPMAGRISQPLKFFLVSSSFKAIIMSPNLIRNICSLYASSKSITSRSG</sequence>
<evidence type="ECO:0000313" key="1">
    <source>
        <dbReference type="EMBL" id="GAA0150892.1"/>
    </source>
</evidence>
<proteinExistence type="predicted"/>
<dbReference type="EMBL" id="BAABME010001677">
    <property type="protein sequence ID" value="GAA0150892.1"/>
    <property type="molecule type" value="Genomic_DNA"/>
</dbReference>
<evidence type="ECO:0000313" key="2">
    <source>
        <dbReference type="Proteomes" id="UP001454036"/>
    </source>
</evidence>
<dbReference type="AlphaFoldDB" id="A0AAV3PGQ0"/>
<protein>
    <submittedName>
        <fullName evidence="1">Uncharacterized protein</fullName>
    </submittedName>
</protein>
<reference evidence="1 2" key="1">
    <citation type="submission" date="2024-01" db="EMBL/GenBank/DDBJ databases">
        <title>The complete chloroplast genome sequence of Lithospermum erythrorhizon: insights into the phylogenetic relationship among Boraginaceae species and the maternal lineages of purple gromwells.</title>
        <authorList>
            <person name="Okada T."/>
            <person name="Watanabe K."/>
        </authorList>
    </citation>
    <scope>NUCLEOTIDE SEQUENCE [LARGE SCALE GENOMIC DNA]</scope>
</reference>
<accession>A0AAV3PGQ0</accession>
<comment type="caution">
    <text evidence="1">The sequence shown here is derived from an EMBL/GenBank/DDBJ whole genome shotgun (WGS) entry which is preliminary data.</text>
</comment>